<organism evidence="3 4">
    <name type="scientific">Salinimicrobium sediminis</name>
    <dbReference type="NCBI Taxonomy" id="1343891"/>
    <lineage>
        <taxon>Bacteria</taxon>
        <taxon>Pseudomonadati</taxon>
        <taxon>Bacteroidota</taxon>
        <taxon>Flavobacteriia</taxon>
        <taxon>Flavobacteriales</taxon>
        <taxon>Flavobacteriaceae</taxon>
        <taxon>Salinimicrobium</taxon>
    </lineage>
</organism>
<evidence type="ECO:0000313" key="4">
    <source>
        <dbReference type="Proteomes" id="UP000219193"/>
    </source>
</evidence>
<dbReference type="CDD" id="cd05233">
    <property type="entry name" value="SDR_c"/>
    <property type="match status" value="1"/>
</dbReference>
<dbReference type="InterPro" id="IPR002347">
    <property type="entry name" value="SDR_fam"/>
</dbReference>
<dbReference type="GO" id="GO:0016491">
    <property type="term" value="F:oxidoreductase activity"/>
    <property type="evidence" value="ECO:0007669"/>
    <property type="project" value="UniProtKB-KW"/>
</dbReference>
<dbReference type="OrthoDB" id="9803333at2"/>
<dbReference type="RefSeq" id="WP_097056264.1">
    <property type="nucleotide sequence ID" value="NZ_OCMF01000002.1"/>
</dbReference>
<protein>
    <submittedName>
        <fullName evidence="3">NAD(P)-dependent dehydrogenase, short-chain alcohol dehydrogenase family</fullName>
    </submittedName>
</protein>
<evidence type="ECO:0000256" key="2">
    <source>
        <dbReference type="ARBA" id="ARBA00023002"/>
    </source>
</evidence>
<dbReference type="EMBL" id="OCMF01000002">
    <property type="protein sequence ID" value="SOC80501.1"/>
    <property type="molecule type" value="Genomic_DNA"/>
</dbReference>
<comment type="similarity">
    <text evidence="1">Belongs to the short-chain dehydrogenases/reductases (SDR) family.</text>
</comment>
<dbReference type="InterPro" id="IPR051122">
    <property type="entry name" value="SDR_DHRS6-like"/>
</dbReference>
<dbReference type="Pfam" id="PF13561">
    <property type="entry name" value="adh_short_C2"/>
    <property type="match status" value="1"/>
</dbReference>
<dbReference type="InterPro" id="IPR036291">
    <property type="entry name" value="NAD(P)-bd_dom_sf"/>
</dbReference>
<keyword evidence="2" id="KW-0560">Oxidoreductase</keyword>
<dbReference type="Proteomes" id="UP000219193">
    <property type="component" value="Unassembled WGS sequence"/>
</dbReference>
<proteinExistence type="inferred from homology"/>
<dbReference type="Gene3D" id="3.40.50.720">
    <property type="entry name" value="NAD(P)-binding Rossmann-like Domain"/>
    <property type="match status" value="1"/>
</dbReference>
<keyword evidence="4" id="KW-1185">Reference proteome</keyword>
<evidence type="ECO:0000256" key="1">
    <source>
        <dbReference type="ARBA" id="ARBA00006484"/>
    </source>
</evidence>
<dbReference type="AlphaFoldDB" id="A0A285X593"/>
<gene>
    <name evidence="3" type="ORF">SAMN06296241_2051</name>
</gene>
<dbReference type="PANTHER" id="PTHR43477:SF1">
    <property type="entry name" value="DIHYDROANTICAPSIN 7-DEHYDROGENASE"/>
    <property type="match status" value="1"/>
</dbReference>
<sequence>MRNYVVIGGSSGIGKELVRILAEQGDRIFATYHHTSPEETFENLTFQKFDVLNDTLDQSDFPEALHGFVYCPGSINLKPFHRFKEEDFLEDYRLQVLGATKLIQQLLPALKKADEASIVLFSTVAVQTGFNFHSQVAASKGAIEGLTRALAAEFAPNIRVNAIAPSLTDTPLAGKLLGTPEKVEAQSKLNPMKRIGSPLDIATAAAFLLSPKSSWITGQILKVDGGFSTLK</sequence>
<name>A0A285X593_9FLAO</name>
<evidence type="ECO:0000313" key="3">
    <source>
        <dbReference type="EMBL" id="SOC80501.1"/>
    </source>
</evidence>
<accession>A0A285X593</accession>
<dbReference type="PRINTS" id="PR00081">
    <property type="entry name" value="GDHRDH"/>
</dbReference>
<dbReference type="PANTHER" id="PTHR43477">
    <property type="entry name" value="DIHYDROANTICAPSIN 7-DEHYDROGENASE"/>
    <property type="match status" value="1"/>
</dbReference>
<dbReference type="SUPFAM" id="SSF51735">
    <property type="entry name" value="NAD(P)-binding Rossmann-fold domains"/>
    <property type="match status" value="1"/>
</dbReference>
<reference evidence="4" key="1">
    <citation type="submission" date="2017-09" db="EMBL/GenBank/DDBJ databases">
        <authorList>
            <person name="Varghese N."/>
            <person name="Submissions S."/>
        </authorList>
    </citation>
    <scope>NUCLEOTIDE SEQUENCE [LARGE SCALE GENOMIC DNA]</scope>
    <source>
        <strain evidence="4">CGMCC 1.12641</strain>
    </source>
</reference>